<dbReference type="Proteomes" id="UP000663879">
    <property type="component" value="Unassembled WGS sequence"/>
</dbReference>
<dbReference type="InterPro" id="IPR015943">
    <property type="entry name" value="WD40/YVTN_repeat-like_dom_sf"/>
</dbReference>
<reference evidence="3" key="1">
    <citation type="submission" date="2021-02" db="EMBL/GenBank/DDBJ databases">
        <authorList>
            <person name="Nowell W R."/>
        </authorList>
    </citation>
    <scope>NUCLEOTIDE SEQUENCE</scope>
    <source>
        <strain evidence="3">Ploen Becks lab</strain>
    </source>
</reference>
<dbReference type="InterPro" id="IPR050505">
    <property type="entry name" value="WDR55/POC1"/>
</dbReference>
<evidence type="ECO:0000256" key="2">
    <source>
        <dbReference type="ARBA" id="ARBA00022737"/>
    </source>
</evidence>
<name>A0A814N1I9_9BILA</name>
<dbReference type="InterPro" id="IPR036322">
    <property type="entry name" value="WD40_repeat_dom_sf"/>
</dbReference>
<proteinExistence type="predicted"/>
<sequence>MNLFCDYCNEPKPLGSLLISLECGFRICLSHLNQLTVDSTCLVCERHTISIGNCLRIPRNKGIIAQCRYQKICKHIQNDLGFLNQIRNDPDFFLDECSSRLINLLDIRRENILQSLDNQIKDYSDALMQRVYTLFSRKKNDLIRLLDNLDDVPVDDLNIDECRSVDKQTFYGEKLNKLQNTRHKLKVLSCEIDKIKDHEFSKLYEFDLNIEKFFGRLSSNFSSKIKPKIPDFANLNLVYSALIDDEITCLVEWLPDHIYYYVNNLNIIFAFNLKNHTEKINQSAVFNYLSYIKPLSYNLMVTFSYDYIIIWNNRSNQAERFIITSLFLRNIRRYANANKNVVSIDILNECILCLHETGHLSYWLIENGKLLKYSLIGEEKFVCIKLFDDERLLIASRNGKVIIWNLEKDVILKTLHGHDGIVTTIEKLNEREFISCDENGNIRIWEIYGGCVKSFRISEEQEEIYQILILDSDKFLTSSNGRVILWDRYQNDPNYVFNCLLNARHILVTHYGQFILAADNCLQIWS</sequence>
<dbReference type="AlphaFoldDB" id="A0A814N1I9"/>
<keyword evidence="4" id="KW-1185">Reference proteome</keyword>
<dbReference type="PANTHER" id="PTHR44019">
    <property type="entry name" value="WD REPEAT-CONTAINING PROTEIN 55"/>
    <property type="match status" value="1"/>
</dbReference>
<dbReference type="InterPro" id="IPR001680">
    <property type="entry name" value="WD40_rpt"/>
</dbReference>
<dbReference type="Pfam" id="PF00400">
    <property type="entry name" value="WD40"/>
    <property type="match status" value="1"/>
</dbReference>
<comment type="caution">
    <text evidence="3">The sequence shown here is derived from an EMBL/GenBank/DDBJ whole genome shotgun (WGS) entry which is preliminary data.</text>
</comment>
<dbReference type="PANTHER" id="PTHR44019:SF8">
    <property type="entry name" value="POC1 CENTRIOLAR PROTEIN HOMOLOG"/>
    <property type="match status" value="1"/>
</dbReference>
<evidence type="ECO:0000256" key="1">
    <source>
        <dbReference type="ARBA" id="ARBA00022574"/>
    </source>
</evidence>
<evidence type="ECO:0000313" key="4">
    <source>
        <dbReference type="Proteomes" id="UP000663879"/>
    </source>
</evidence>
<keyword evidence="2" id="KW-0677">Repeat</keyword>
<gene>
    <name evidence="3" type="ORF">OXX778_LOCUS20342</name>
</gene>
<evidence type="ECO:0000313" key="3">
    <source>
        <dbReference type="EMBL" id="CAF1084215.1"/>
    </source>
</evidence>
<dbReference type="EMBL" id="CAJNOC010006716">
    <property type="protein sequence ID" value="CAF1084215.1"/>
    <property type="molecule type" value="Genomic_DNA"/>
</dbReference>
<dbReference type="OrthoDB" id="273067at2759"/>
<dbReference type="SUPFAM" id="SSF50978">
    <property type="entry name" value="WD40 repeat-like"/>
    <property type="match status" value="1"/>
</dbReference>
<keyword evidence="1" id="KW-0853">WD repeat</keyword>
<dbReference type="Gene3D" id="2.130.10.10">
    <property type="entry name" value="YVTN repeat-like/Quinoprotein amine dehydrogenase"/>
    <property type="match status" value="1"/>
</dbReference>
<organism evidence="3 4">
    <name type="scientific">Brachionus calyciflorus</name>
    <dbReference type="NCBI Taxonomy" id="104777"/>
    <lineage>
        <taxon>Eukaryota</taxon>
        <taxon>Metazoa</taxon>
        <taxon>Spiralia</taxon>
        <taxon>Gnathifera</taxon>
        <taxon>Rotifera</taxon>
        <taxon>Eurotatoria</taxon>
        <taxon>Monogononta</taxon>
        <taxon>Pseudotrocha</taxon>
        <taxon>Ploima</taxon>
        <taxon>Brachionidae</taxon>
        <taxon>Brachionus</taxon>
    </lineage>
</organism>
<accession>A0A814N1I9</accession>
<protein>
    <submittedName>
        <fullName evidence="3">Uncharacterized protein</fullName>
    </submittedName>
</protein>
<dbReference type="SMART" id="SM00320">
    <property type="entry name" value="WD40"/>
    <property type="match status" value="3"/>
</dbReference>